<sequence length="74" mass="9052">MFVHQDTARKFMAEVSSKLFISSDQLTYLNFHSKLRYVKTLKENSVQLYSEWLKVWILHKEQKEFVLKFENCKY</sequence>
<protein>
    <submittedName>
        <fullName evidence="1">Uncharacterized protein</fullName>
    </submittedName>
</protein>
<keyword evidence="2" id="KW-1185">Reference proteome</keyword>
<name>A0AAV4U073_9ARAC</name>
<organism evidence="1 2">
    <name type="scientific">Caerostris darwini</name>
    <dbReference type="NCBI Taxonomy" id="1538125"/>
    <lineage>
        <taxon>Eukaryota</taxon>
        <taxon>Metazoa</taxon>
        <taxon>Ecdysozoa</taxon>
        <taxon>Arthropoda</taxon>
        <taxon>Chelicerata</taxon>
        <taxon>Arachnida</taxon>
        <taxon>Araneae</taxon>
        <taxon>Araneomorphae</taxon>
        <taxon>Entelegynae</taxon>
        <taxon>Araneoidea</taxon>
        <taxon>Araneidae</taxon>
        <taxon>Caerostris</taxon>
    </lineage>
</organism>
<dbReference type="Proteomes" id="UP001054837">
    <property type="component" value="Unassembled WGS sequence"/>
</dbReference>
<comment type="caution">
    <text evidence="1">The sequence shown here is derived from an EMBL/GenBank/DDBJ whole genome shotgun (WGS) entry which is preliminary data.</text>
</comment>
<reference evidence="1 2" key="1">
    <citation type="submission" date="2021-06" db="EMBL/GenBank/DDBJ databases">
        <title>Caerostris darwini draft genome.</title>
        <authorList>
            <person name="Kono N."/>
            <person name="Arakawa K."/>
        </authorList>
    </citation>
    <scope>NUCLEOTIDE SEQUENCE [LARGE SCALE GENOMIC DNA]</scope>
</reference>
<proteinExistence type="predicted"/>
<evidence type="ECO:0000313" key="2">
    <source>
        <dbReference type="Proteomes" id="UP001054837"/>
    </source>
</evidence>
<dbReference type="EMBL" id="BPLQ01010497">
    <property type="protein sequence ID" value="GIY51137.1"/>
    <property type="molecule type" value="Genomic_DNA"/>
</dbReference>
<evidence type="ECO:0000313" key="1">
    <source>
        <dbReference type="EMBL" id="GIY51137.1"/>
    </source>
</evidence>
<accession>A0AAV4U073</accession>
<dbReference type="AlphaFoldDB" id="A0AAV4U073"/>
<gene>
    <name evidence="1" type="ORF">CDAR_489391</name>
</gene>